<protein>
    <submittedName>
        <fullName evidence="1">Late sexual development protein</fullName>
    </submittedName>
</protein>
<dbReference type="EMBL" id="CP089278">
    <property type="protein sequence ID" value="USP80341.1"/>
    <property type="molecule type" value="Genomic_DNA"/>
</dbReference>
<proteinExistence type="predicted"/>
<dbReference type="VEuPathDB" id="FungiDB:yc1106_07615"/>
<reference evidence="1" key="1">
    <citation type="submission" date="2021-12" db="EMBL/GenBank/DDBJ databases">
        <title>Curvularia clavata genome.</title>
        <authorList>
            <person name="Cao Y."/>
        </authorList>
    </citation>
    <scope>NUCLEOTIDE SEQUENCE</scope>
    <source>
        <strain evidence="1">Yc1106</strain>
    </source>
</reference>
<dbReference type="Proteomes" id="UP001056012">
    <property type="component" value="Chromosome 5"/>
</dbReference>
<dbReference type="Pfam" id="PF13668">
    <property type="entry name" value="Ferritin_2"/>
    <property type="match status" value="1"/>
</dbReference>
<dbReference type="OrthoDB" id="5293813at2759"/>
<accession>A0A9Q8ZDX4</accession>
<sequence length="344" mass="37519">MRYQISYLAFIATNLAYAAPTGKRDSSSDQALLNLEREGQGILPNGPPPPTISPDGATNLKLIAFNELFEVAFFTELVANLTAKIPGYDLADEHDYVLDAVKVIAAQEEMHAVNANGALTHFNQGAIQPCKYSFPVSNFTDAIRLAATFTDMVLGTLQDVSEIFARSGDFDLVHAVASVIGNEGEQEGFFRVEQGKRPSAQPFLTGAARDFAFTAIQSFVIEGSCPSIGSIPLKTFKPLTVETKDIHPKTQNLTFSFSMKDAGMFELDQLRLVFLNGQNVPLVKKPQNVEMLNERVAFQAEFPFEEFVMQGLTIAAVTMGADHFAGADDVAKQTIFGPGIIEMY</sequence>
<organism evidence="1 2">
    <name type="scientific">Curvularia clavata</name>
    <dbReference type="NCBI Taxonomy" id="95742"/>
    <lineage>
        <taxon>Eukaryota</taxon>
        <taxon>Fungi</taxon>
        <taxon>Dikarya</taxon>
        <taxon>Ascomycota</taxon>
        <taxon>Pezizomycotina</taxon>
        <taxon>Dothideomycetes</taxon>
        <taxon>Pleosporomycetidae</taxon>
        <taxon>Pleosporales</taxon>
        <taxon>Pleosporineae</taxon>
        <taxon>Pleosporaceae</taxon>
        <taxon>Curvularia</taxon>
    </lineage>
</organism>
<name>A0A9Q8ZDX4_CURCL</name>
<gene>
    <name evidence="1" type="ORF">yc1106_07615</name>
</gene>
<evidence type="ECO:0000313" key="2">
    <source>
        <dbReference type="Proteomes" id="UP001056012"/>
    </source>
</evidence>
<dbReference type="AlphaFoldDB" id="A0A9Q8ZDX4"/>
<keyword evidence="2" id="KW-1185">Reference proteome</keyword>
<evidence type="ECO:0000313" key="1">
    <source>
        <dbReference type="EMBL" id="USP80341.1"/>
    </source>
</evidence>